<accession>A0A6J7WII8</accession>
<evidence type="ECO:0000313" key="1">
    <source>
        <dbReference type="EMBL" id="CAB5212661.1"/>
    </source>
</evidence>
<dbReference type="EMBL" id="LR798238">
    <property type="protein sequence ID" value="CAB5212661.1"/>
    <property type="molecule type" value="Genomic_DNA"/>
</dbReference>
<name>A0A6J7WII8_9CAUD</name>
<protein>
    <submittedName>
        <fullName evidence="1">Uncharacterized protein</fullName>
    </submittedName>
</protein>
<proteinExistence type="predicted"/>
<organism evidence="1">
    <name type="scientific">uncultured Caudovirales phage</name>
    <dbReference type="NCBI Taxonomy" id="2100421"/>
    <lineage>
        <taxon>Viruses</taxon>
        <taxon>Duplodnaviria</taxon>
        <taxon>Heunggongvirae</taxon>
        <taxon>Uroviricota</taxon>
        <taxon>Caudoviricetes</taxon>
        <taxon>Peduoviridae</taxon>
        <taxon>Maltschvirus</taxon>
        <taxon>Maltschvirus maltsch</taxon>
    </lineage>
</organism>
<sequence length="637" mass="67695">MAAFNIDPNISLGVKPPAAIGIGDIMNIARGAQAYKQAQETNPNLARAIAAQAQEAETSAELAKQTMQPKIQLQQSQTELAGTQSQKAKFNFGNEQAQVVNDETNALMNDPRIMKAENTPEGRHGALSALLESKKRAIKRGVPEVLVESLTAPYIAAASTDPTTIRQEMLNSSRAASGATAQANLNTPQLTTNARGQAVVANATTGQYDVVGTPEANPRNAAGEWKTDALGRQYFVPYTSTGLPGAPQGIGEAPAEAAPAAPTVISRNETGGAKVAADVNNPGGIKINGKFAEYKTPSAGVRATQSLVGEYLSGEGPMANVKPTVENVVGMWVNGKPETGSKVMGGAYVAAVKQELQNAGVKLNADGSIPDTPMAVAAVTTAKIKMEAGPNAAKFLGGQQPAKSTFVQPTESQTAETIKANINTGYNHYQQSVDQLNNPDSKSGHLPTQLFNNQNILKLIKDPEVDTARIANYFSDPVKYKLLSAKEQDLAKYLEQRVQGKNPSSAMDLESKHKAYGTTALKKEALMELIRNETGTLTSQELQAKGRIRAAGDSSKPDAAAVNKFDNTYANYAKDPLLMKYIGIVGEGKTAHLDKNDLEDISKLFARLPKQGTSYKEAQAALELKRQALIKLVNGEQ</sequence>
<gene>
    <name evidence="1" type="ORF">UFOVP194_39</name>
</gene>
<reference evidence="1" key="1">
    <citation type="submission" date="2020-05" db="EMBL/GenBank/DDBJ databases">
        <authorList>
            <person name="Chiriac C."/>
            <person name="Salcher M."/>
            <person name="Ghai R."/>
            <person name="Kavagutti S V."/>
        </authorList>
    </citation>
    <scope>NUCLEOTIDE SEQUENCE</scope>
</reference>